<dbReference type="RefSeq" id="WP_249478781.1">
    <property type="nucleotide sequence ID" value="NZ_CP097218.1"/>
</dbReference>
<dbReference type="InterPro" id="IPR008920">
    <property type="entry name" value="TF_FadR/GntR_C"/>
</dbReference>
<dbReference type="Proteomes" id="UP001055868">
    <property type="component" value="Chromosome"/>
</dbReference>
<name>A0ABY4N840_9MICO</name>
<dbReference type="SUPFAM" id="SSF48008">
    <property type="entry name" value="GntR ligand-binding domain-like"/>
    <property type="match status" value="1"/>
</dbReference>
<proteinExistence type="predicted"/>
<evidence type="ECO:0000313" key="6">
    <source>
        <dbReference type="Proteomes" id="UP001055868"/>
    </source>
</evidence>
<organism evidence="5 6">
    <name type="scientific">Brachybacterium kimchii</name>
    <dbReference type="NCBI Taxonomy" id="2942909"/>
    <lineage>
        <taxon>Bacteria</taxon>
        <taxon>Bacillati</taxon>
        <taxon>Actinomycetota</taxon>
        <taxon>Actinomycetes</taxon>
        <taxon>Micrococcales</taxon>
        <taxon>Dermabacteraceae</taxon>
        <taxon>Brachybacterium</taxon>
    </lineage>
</organism>
<dbReference type="PANTHER" id="PTHR43537">
    <property type="entry name" value="TRANSCRIPTIONAL REGULATOR, GNTR FAMILY"/>
    <property type="match status" value="1"/>
</dbReference>
<dbReference type="SMART" id="SM00345">
    <property type="entry name" value="HTH_GNTR"/>
    <property type="match status" value="1"/>
</dbReference>
<dbReference type="Pfam" id="PF07729">
    <property type="entry name" value="FCD"/>
    <property type="match status" value="1"/>
</dbReference>
<evidence type="ECO:0000259" key="4">
    <source>
        <dbReference type="PROSITE" id="PS50949"/>
    </source>
</evidence>
<evidence type="ECO:0000256" key="3">
    <source>
        <dbReference type="ARBA" id="ARBA00023163"/>
    </source>
</evidence>
<evidence type="ECO:0000256" key="2">
    <source>
        <dbReference type="ARBA" id="ARBA00023125"/>
    </source>
</evidence>
<evidence type="ECO:0000256" key="1">
    <source>
        <dbReference type="ARBA" id="ARBA00023015"/>
    </source>
</evidence>
<reference evidence="5" key="1">
    <citation type="submission" date="2022-05" db="EMBL/GenBank/DDBJ databases">
        <title>Genomic analysis of Brachybacterium sp. CBA3104.</title>
        <authorList>
            <person name="Roh S.W."/>
            <person name="Kim Y.B."/>
            <person name="Kim Y."/>
        </authorList>
    </citation>
    <scope>NUCLEOTIDE SEQUENCE</scope>
    <source>
        <strain evidence="5">CBA3104</strain>
    </source>
</reference>
<keyword evidence="3" id="KW-0804">Transcription</keyword>
<dbReference type="EMBL" id="CP097218">
    <property type="protein sequence ID" value="UQN29588.1"/>
    <property type="molecule type" value="Genomic_DNA"/>
</dbReference>
<protein>
    <submittedName>
        <fullName evidence="5">GntR family transcriptional regulator</fullName>
    </submittedName>
</protein>
<keyword evidence="1" id="KW-0805">Transcription regulation</keyword>
<dbReference type="Gene3D" id="1.10.10.10">
    <property type="entry name" value="Winged helix-like DNA-binding domain superfamily/Winged helix DNA-binding domain"/>
    <property type="match status" value="1"/>
</dbReference>
<dbReference type="CDD" id="cd07377">
    <property type="entry name" value="WHTH_GntR"/>
    <property type="match status" value="1"/>
</dbReference>
<dbReference type="SUPFAM" id="SSF46785">
    <property type="entry name" value="Winged helix' DNA-binding domain"/>
    <property type="match status" value="1"/>
</dbReference>
<dbReference type="PANTHER" id="PTHR43537:SF49">
    <property type="entry name" value="TRANSCRIPTIONAL REGULATORY PROTEIN"/>
    <property type="match status" value="1"/>
</dbReference>
<dbReference type="InterPro" id="IPR000524">
    <property type="entry name" value="Tscrpt_reg_HTH_GntR"/>
</dbReference>
<dbReference type="Pfam" id="PF00392">
    <property type="entry name" value="GntR"/>
    <property type="match status" value="1"/>
</dbReference>
<sequence length="229" mass="25105">MALSKRIEPTLLTDQVYASLHDAILRGDMPTGTRLRIRDIAQEVGTSVMPVREAIRRLEEAGLAERSPHKGAVVRTLSLEELVHVYETRRILESAAAREGAVRIDEAGLEEMRTQFELLRTAVDEGRLLDALDIDEALLAALYGASGNPFLLKVVRGLWQDCRPYKVMGARGSVDTGTASTLWRFPQQLIEAAAAHDGEAAATLTGDSLTSATQRIEAQLETQGSEKER</sequence>
<dbReference type="PROSITE" id="PS50949">
    <property type="entry name" value="HTH_GNTR"/>
    <property type="match status" value="1"/>
</dbReference>
<evidence type="ECO:0000313" key="5">
    <source>
        <dbReference type="EMBL" id="UQN29588.1"/>
    </source>
</evidence>
<gene>
    <name evidence="5" type="ORF">M4486_18465</name>
</gene>
<accession>A0ABY4N840</accession>
<keyword evidence="6" id="KW-1185">Reference proteome</keyword>
<dbReference type="InterPro" id="IPR036388">
    <property type="entry name" value="WH-like_DNA-bd_sf"/>
</dbReference>
<dbReference type="Gene3D" id="1.20.120.530">
    <property type="entry name" value="GntR ligand-binding domain-like"/>
    <property type="match status" value="1"/>
</dbReference>
<dbReference type="SMART" id="SM00895">
    <property type="entry name" value="FCD"/>
    <property type="match status" value="1"/>
</dbReference>
<dbReference type="InterPro" id="IPR036390">
    <property type="entry name" value="WH_DNA-bd_sf"/>
</dbReference>
<feature type="domain" description="HTH gntR-type" evidence="4">
    <location>
        <begin position="10"/>
        <end position="77"/>
    </location>
</feature>
<keyword evidence="2" id="KW-0238">DNA-binding</keyword>
<dbReference type="InterPro" id="IPR011711">
    <property type="entry name" value="GntR_C"/>
</dbReference>